<feature type="coiled-coil region" evidence="1">
    <location>
        <begin position="34"/>
        <end position="68"/>
    </location>
</feature>
<dbReference type="Proteomes" id="UP001365405">
    <property type="component" value="Unassembled WGS sequence"/>
</dbReference>
<evidence type="ECO:0000313" key="3">
    <source>
        <dbReference type="EMBL" id="MEK8049177.1"/>
    </source>
</evidence>
<keyword evidence="4" id="KW-1185">Reference proteome</keyword>
<accession>A0ABU9CF94</accession>
<feature type="region of interest" description="Disordered" evidence="2">
    <location>
        <begin position="202"/>
        <end position="238"/>
    </location>
</feature>
<evidence type="ECO:0000313" key="4">
    <source>
        <dbReference type="Proteomes" id="UP001365405"/>
    </source>
</evidence>
<dbReference type="RefSeq" id="WP_341408848.1">
    <property type="nucleotide sequence ID" value="NZ_JBBUTH010000001.1"/>
</dbReference>
<dbReference type="EMBL" id="JBBUTH010000001">
    <property type="protein sequence ID" value="MEK8049177.1"/>
    <property type="molecule type" value="Genomic_DNA"/>
</dbReference>
<proteinExistence type="predicted"/>
<name>A0ABU9CF94_9BURK</name>
<evidence type="ECO:0000256" key="2">
    <source>
        <dbReference type="SAM" id="MobiDB-lite"/>
    </source>
</evidence>
<gene>
    <name evidence="3" type="ORF">AACH10_02895</name>
</gene>
<reference evidence="3 4" key="1">
    <citation type="submission" date="2024-04" db="EMBL/GenBank/DDBJ databases">
        <title>Novel species of the genus Ideonella isolated from streams.</title>
        <authorList>
            <person name="Lu H."/>
        </authorList>
    </citation>
    <scope>NUCLEOTIDE SEQUENCE [LARGE SCALE GENOMIC DNA]</scope>
    <source>
        <strain evidence="3 4">DXS22W</strain>
    </source>
</reference>
<comment type="caution">
    <text evidence="3">The sequence shown here is derived from an EMBL/GenBank/DDBJ whole genome shotgun (WGS) entry which is preliminary data.</text>
</comment>
<sequence>MPLNSARTEATPRTRTPPDLKWLLNERAALLGVADRVSERQRALALNLKQLEVELSVVAAELEAARSHAAAVAGKLHALDTTLGLMHPEVNPAAAGCVQAWAGRFGERGALTAFVQEHLRALWPEATLAAEIQRAVVAYFGLEVRTPQERRRLKSSLCTILRQLRDHHGVLERVENWRGRLPQPLWRWKSHAPSLAELQLAADAAEDEDDEEVGGERAPNPDPVGVEVACERTGGHEG</sequence>
<keyword evidence="1" id="KW-0175">Coiled coil</keyword>
<evidence type="ECO:0000256" key="1">
    <source>
        <dbReference type="SAM" id="Coils"/>
    </source>
</evidence>
<feature type="compositionally biased region" description="Acidic residues" evidence="2">
    <location>
        <begin position="204"/>
        <end position="213"/>
    </location>
</feature>
<organism evidence="3 4">
    <name type="scientific">Pseudaquabacterium inlustre</name>
    <dbReference type="NCBI Taxonomy" id="2984192"/>
    <lineage>
        <taxon>Bacteria</taxon>
        <taxon>Pseudomonadati</taxon>
        <taxon>Pseudomonadota</taxon>
        <taxon>Betaproteobacteria</taxon>
        <taxon>Burkholderiales</taxon>
        <taxon>Sphaerotilaceae</taxon>
        <taxon>Pseudaquabacterium</taxon>
    </lineage>
</organism>
<feature type="compositionally biased region" description="Basic and acidic residues" evidence="2">
    <location>
        <begin position="229"/>
        <end position="238"/>
    </location>
</feature>
<protein>
    <submittedName>
        <fullName evidence="3">Uncharacterized protein</fullName>
    </submittedName>
</protein>